<accession>A0A1B1YEN9</accession>
<dbReference type="Pfam" id="PF12385">
    <property type="entry name" value="Peptidase_C70"/>
    <property type="match status" value="1"/>
</dbReference>
<dbReference type="OrthoDB" id="9761789at2"/>
<dbReference type="AlphaFoldDB" id="A0A1B1YEN9"/>
<evidence type="ECO:0000313" key="3">
    <source>
        <dbReference type="Proteomes" id="UP000092971"/>
    </source>
</evidence>
<gene>
    <name evidence="2" type="ORF">CSTERTH_09375</name>
</gene>
<sequence>MYKKTNFRISTAMLLVLILMFAITATVSATTLDVNRVTQAKTKWCWAATCEMIGTYQNPDSNRTQWDVVKKIKGSDYPNVGGTVTDIKNGIKYASMDLVTYTSGSTLSWSDHTSNIDSSNPIAMWIAWDNGDAHAVVCAGTKTISGTNYLYVIDPWEDTDSTWYGYEAIKNGTTLLTGKGKYTKSFWKN</sequence>
<keyword evidence="1" id="KW-0732">Signal</keyword>
<dbReference type="InterPro" id="IPR022118">
    <property type="entry name" value="Peptidase_C70_AvrRpt2"/>
</dbReference>
<name>A0A1B1YEN9_THEST</name>
<evidence type="ECO:0000313" key="2">
    <source>
        <dbReference type="EMBL" id="ANW99221.1"/>
    </source>
</evidence>
<dbReference type="Gene3D" id="3.90.70.10">
    <property type="entry name" value="Cysteine proteinases"/>
    <property type="match status" value="1"/>
</dbReference>
<proteinExistence type="predicted"/>
<dbReference type="RefSeq" id="WP_015359605.1">
    <property type="nucleotide sequence ID" value="NZ_CP014672.1"/>
</dbReference>
<feature type="chain" id="PRO_5008532840" description="Peptidase C39-like domain-containing protein" evidence="1">
    <location>
        <begin position="30"/>
        <end position="189"/>
    </location>
</feature>
<dbReference type="EMBL" id="CP014672">
    <property type="protein sequence ID" value="ANW99221.1"/>
    <property type="molecule type" value="Genomic_DNA"/>
</dbReference>
<organism evidence="2 3">
    <name type="scientific">Thermoclostridium stercorarium subsp. thermolacticum DSM 2910</name>
    <dbReference type="NCBI Taxonomy" id="1121336"/>
    <lineage>
        <taxon>Bacteria</taxon>
        <taxon>Bacillati</taxon>
        <taxon>Bacillota</taxon>
        <taxon>Clostridia</taxon>
        <taxon>Eubacteriales</taxon>
        <taxon>Oscillospiraceae</taxon>
        <taxon>Thermoclostridium</taxon>
    </lineage>
</organism>
<reference evidence="2 3" key="1">
    <citation type="submission" date="2016-02" db="EMBL/GenBank/DDBJ databases">
        <title>Comparison of Clostridium stercorarium subspecies using comparative genomics and transcriptomics.</title>
        <authorList>
            <person name="Schellenberg J."/>
            <person name="Thallinger G."/>
            <person name="Levin D.B."/>
            <person name="Zhang X."/>
            <person name="Alvare G."/>
            <person name="Fristensky B."/>
            <person name="Sparling R."/>
        </authorList>
    </citation>
    <scope>NUCLEOTIDE SEQUENCE [LARGE SCALE GENOMIC DNA]</scope>
    <source>
        <strain evidence="2 3">DSM 2910</strain>
    </source>
</reference>
<evidence type="ECO:0000256" key="1">
    <source>
        <dbReference type="SAM" id="SignalP"/>
    </source>
</evidence>
<protein>
    <recommendedName>
        <fullName evidence="4">Peptidase C39-like domain-containing protein</fullName>
    </recommendedName>
</protein>
<evidence type="ECO:0008006" key="4">
    <source>
        <dbReference type="Google" id="ProtNLM"/>
    </source>
</evidence>
<dbReference type="Proteomes" id="UP000092971">
    <property type="component" value="Chromosome"/>
</dbReference>
<feature type="signal peptide" evidence="1">
    <location>
        <begin position="1"/>
        <end position="29"/>
    </location>
</feature>